<proteinExistence type="inferred from homology"/>
<dbReference type="GO" id="GO:0000213">
    <property type="term" value="F:tRNA-intron lyase activity"/>
    <property type="evidence" value="ECO:0007669"/>
    <property type="project" value="UniProtKB-EC"/>
</dbReference>
<dbReference type="GO" id="GO:0003676">
    <property type="term" value="F:nucleic acid binding"/>
    <property type="evidence" value="ECO:0007669"/>
    <property type="project" value="InterPro"/>
</dbReference>
<dbReference type="EC" id="4.6.1.16" evidence="2"/>
<dbReference type="AlphaFoldDB" id="A0A0L0S9V1"/>
<dbReference type="OrthoDB" id="48041at2759"/>
<dbReference type="InterPro" id="IPR006677">
    <property type="entry name" value="tRNA_intron_Endonuc_cat-like"/>
</dbReference>
<protein>
    <recommendedName>
        <fullName evidence="2">tRNA-intron lyase</fullName>
        <ecNumber evidence="2">4.6.1.16</ecNumber>
    </recommendedName>
</protein>
<keyword evidence="3" id="KW-0819">tRNA processing</keyword>
<gene>
    <name evidence="6" type="ORF">AMAG_03553</name>
</gene>
<comment type="similarity">
    <text evidence="1">Belongs to the tRNA-intron endonuclease family.</text>
</comment>
<dbReference type="GO" id="GO:0005634">
    <property type="term" value="C:nucleus"/>
    <property type="evidence" value="ECO:0007669"/>
    <property type="project" value="UniProtKB-ARBA"/>
</dbReference>
<dbReference type="CDD" id="cd22363">
    <property type="entry name" value="tRNA-intron_lyase_C"/>
    <property type="match status" value="1"/>
</dbReference>
<organism evidence="6 7">
    <name type="scientific">Allomyces macrogynus (strain ATCC 38327)</name>
    <name type="common">Allomyces javanicus var. macrogynus</name>
    <dbReference type="NCBI Taxonomy" id="578462"/>
    <lineage>
        <taxon>Eukaryota</taxon>
        <taxon>Fungi</taxon>
        <taxon>Fungi incertae sedis</taxon>
        <taxon>Blastocladiomycota</taxon>
        <taxon>Blastocladiomycetes</taxon>
        <taxon>Blastocladiales</taxon>
        <taxon>Blastocladiaceae</taxon>
        <taxon>Allomyces</taxon>
    </lineage>
</organism>
<evidence type="ECO:0000313" key="6">
    <source>
        <dbReference type="EMBL" id="KNE59236.1"/>
    </source>
</evidence>
<comment type="catalytic activity">
    <reaction evidence="5">
        <text>pretRNA = a 3'-half-tRNA molecule with a 5'-OH end + a 5'-half-tRNA molecule with a 2',3'-cyclic phosphate end + an intron with a 2',3'-cyclic phosphate and a 5'-hydroxyl terminus.</text>
        <dbReference type="EC" id="4.6.1.16"/>
    </reaction>
</comment>
<reference evidence="7" key="2">
    <citation type="submission" date="2009-11" db="EMBL/GenBank/DDBJ databases">
        <title>The Genome Sequence of Allomyces macrogynus strain ATCC 38327.</title>
        <authorList>
            <consortium name="The Broad Institute Genome Sequencing Platform"/>
            <person name="Russ C."/>
            <person name="Cuomo C."/>
            <person name="Shea T."/>
            <person name="Young S.K."/>
            <person name="Zeng Q."/>
            <person name="Koehrsen M."/>
            <person name="Haas B."/>
            <person name="Borodovsky M."/>
            <person name="Guigo R."/>
            <person name="Alvarado L."/>
            <person name="Berlin A."/>
            <person name="Borenstein D."/>
            <person name="Chen Z."/>
            <person name="Engels R."/>
            <person name="Freedman E."/>
            <person name="Gellesch M."/>
            <person name="Goldberg J."/>
            <person name="Griggs A."/>
            <person name="Gujja S."/>
            <person name="Heiman D."/>
            <person name="Hepburn T."/>
            <person name="Howarth C."/>
            <person name="Jen D."/>
            <person name="Larson L."/>
            <person name="Lewis B."/>
            <person name="Mehta T."/>
            <person name="Park D."/>
            <person name="Pearson M."/>
            <person name="Roberts A."/>
            <person name="Saif S."/>
            <person name="Shenoy N."/>
            <person name="Sisk P."/>
            <person name="Stolte C."/>
            <person name="Sykes S."/>
            <person name="Walk T."/>
            <person name="White J."/>
            <person name="Yandava C."/>
            <person name="Burger G."/>
            <person name="Gray M.W."/>
            <person name="Holland P.W.H."/>
            <person name="King N."/>
            <person name="Lang F.B.F."/>
            <person name="Roger A.J."/>
            <person name="Ruiz-Trillo I."/>
            <person name="Lander E."/>
            <person name="Nusbaum C."/>
        </authorList>
    </citation>
    <scope>NUCLEOTIDE SEQUENCE [LARGE SCALE GENOMIC DNA]</scope>
    <source>
        <strain evidence="7">ATCC 38327</strain>
    </source>
</reference>
<evidence type="ECO:0000256" key="1">
    <source>
        <dbReference type="ARBA" id="ARBA00008078"/>
    </source>
</evidence>
<dbReference type="EMBL" id="GG745334">
    <property type="protein sequence ID" value="KNE59236.1"/>
    <property type="molecule type" value="Genomic_DNA"/>
</dbReference>
<dbReference type="Proteomes" id="UP000054350">
    <property type="component" value="Unassembled WGS sequence"/>
</dbReference>
<dbReference type="InterPro" id="IPR036167">
    <property type="entry name" value="tRNA_intron_Endo_cat-like_sf"/>
</dbReference>
<name>A0A0L0S9V1_ALLM3</name>
<evidence type="ECO:0000313" key="7">
    <source>
        <dbReference type="Proteomes" id="UP000054350"/>
    </source>
</evidence>
<keyword evidence="7" id="KW-1185">Reference proteome</keyword>
<evidence type="ECO:0000256" key="2">
    <source>
        <dbReference type="ARBA" id="ARBA00012573"/>
    </source>
</evidence>
<evidence type="ECO:0000256" key="4">
    <source>
        <dbReference type="ARBA" id="ARBA00023239"/>
    </source>
</evidence>
<reference evidence="6 7" key="1">
    <citation type="submission" date="2009-11" db="EMBL/GenBank/DDBJ databases">
        <title>Annotation of Allomyces macrogynus ATCC 38327.</title>
        <authorList>
            <consortium name="The Broad Institute Genome Sequencing Platform"/>
            <person name="Russ C."/>
            <person name="Cuomo C."/>
            <person name="Burger G."/>
            <person name="Gray M.W."/>
            <person name="Holland P.W.H."/>
            <person name="King N."/>
            <person name="Lang F.B.F."/>
            <person name="Roger A.J."/>
            <person name="Ruiz-Trillo I."/>
            <person name="Young S.K."/>
            <person name="Zeng Q."/>
            <person name="Gargeya S."/>
            <person name="Fitzgerald M."/>
            <person name="Haas B."/>
            <person name="Abouelleil A."/>
            <person name="Alvarado L."/>
            <person name="Arachchi H.M."/>
            <person name="Berlin A."/>
            <person name="Chapman S.B."/>
            <person name="Gearin G."/>
            <person name="Goldberg J."/>
            <person name="Griggs A."/>
            <person name="Gujja S."/>
            <person name="Hansen M."/>
            <person name="Heiman D."/>
            <person name="Howarth C."/>
            <person name="Larimer J."/>
            <person name="Lui A."/>
            <person name="MacDonald P.J.P."/>
            <person name="McCowen C."/>
            <person name="Montmayeur A."/>
            <person name="Murphy C."/>
            <person name="Neiman D."/>
            <person name="Pearson M."/>
            <person name="Priest M."/>
            <person name="Roberts A."/>
            <person name="Saif S."/>
            <person name="Shea T."/>
            <person name="Sisk P."/>
            <person name="Stolte C."/>
            <person name="Sykes S."/>
            <person name="Wortman J."/>
            <person name="Nusbaum C."/>
            <person name="Birren B."/>
        </authorList>
    </citation>
    <scope>NUCLEOTIDE SEQUENCE [LARGE SCALE GENOMIC DNA]</scope>
    <source>
        <strain evidence="6 7">ATCC 38327</strain>
    </source>
</reference>
<evidence type="ECO:0000256" key="5">
    <source>
        <dbReference type="ARBA" id="ARBA00034031"/>
    </source>
</evidence>
<keyword evidence="4" id="KW-0456">Lyase</keyword>
<sequence>MTDNPRADTFITTVDGLNAVLPARVLDEAAFAKSAVLARLLADEERSDGAMAGNTSPAVFVTPASKFASDFLVYQVPTGSDVDDPMACHSAAIIHTLPPVPRDPSSPPVDLHNWVTAARLGTNAKKTVVYATMTTTPRPDTTGPTARNVQFHTVTWTRW</sequence>
<dbReference type="GO" id="GO:0000379">
    <property type="term" value="P:tRNA-type intron splice site recognition and cleavage"/>
    <property type="evidence" value="ECO:0007669"/>
    <property type="project" value="TreeGrafter"/>
</dbReference>
<accession>A0A0L0S9V1</accession>
<dbReference type="PANTHER" id="PTHR13070:SF0">
    <property type="entry name" value="TRNA-SPLICING ENDONUCLEASE SUBUNIT SEN34"/>
    <property type="match status" value="1"/>
</dbReference>
<evidence type="ECO:0000256" key="3">
    <source>
        <dbReference type="ARBA" id="ARBA00022694"/>
    </source>
</evidence>
<dbReference type="Gene3D" id="3.40.1350.10">
    <property type="match status" value="1"/>
</dbReference>
<dbReference type="InterPro" id="IPR011856">
    <property type="entry name" value="tRNA_endonuc-like_dom_sf"/>
</dbReference>
<dbReference type="VEuPathDB" id="FungiDB:AMAG_03553"/>
<dbReference type="SUPFAM" id="SSF53032">
    <property type="entry name" value="tRNA-intron endonuclease catalytic domain-like"/>
    <property type="match status" value="1"/>
</dbReference>
<dbReference type="PANTHER" id="PTHR13070">
    <property type="entry name" value="TRNA-SPLICING ENDONUCLEASE SUBUNIT SEN34-RELATED"/>
    <property type="match status" value="1"/>
</dbReference>